<keyword evidence="2" id="KW-1185">Reference proteome</keyword>
<evidence type="ECO:0000313" key="2">
    <source>
        <dbReference type="Proteomes" id="UP000789423"/>
    </source>
</evidence>
<dbReference type="EMBL" id="CAKJTI010000007">
    <property type="protein sequence ID" value="CAG9612695.1"/>
    <property type="molecule type" value="Genomic_DNA"/>
</dbReference>
<evidence type="ECO:0000313" key="1">
    <source>
        <dbReference type="EMBL" id="CAG9612695.1"/>
    </source>
</evidence>
<gene>
    <name evidence="1" type="ORF">BACCIP111899_01872</name>
</gene>
<comment type="caution">
    <text evidence="1">The sequence shown here is derived from an EMBL/GenBank/DDBJ whole genome shotgun (WGS) entry which is preliminary data.</text>
</comment>
<dbReference type="SUPFAM" id="SSF54427">
    <property type="entry name" value="NTF2-like"/>
    <property type="match status" value="1"/>
</dbReference>
<dbReference type="RefSeq" id="WP_230574836.1">
    <property type="nucleotide sequence ID" value="NZ_CAKJTI010000007.1"/>
</dbReference>
<name>A0ABM8YAI9_9BACI</name>
<organism evidence="1 2">
    <name type="scientific">Bacillus rhizoplanae</name>
    <dbReference type="NCBI Taxonomy" id="2880966"/>
    <lineage>
        <taxon>Bacteria</taxon>
        <taxon>Bacillati</taxon>
        <taxon>Bacillota</taxon>
        <taxon>Bacilli</taxon>
        <taxon>Bacillales</taxon>
        <taxon>Bacillaceae</taxon>
        <taxon>Bacillus</taxon>
    </lineage>
</organism>
<dbReference type="InterPro" id="IPR032710">
    <property type="entry name" value="NTF2-like_dom_sf"/>
</dbReference>
<proteinExistence type="predicted"/>
<evidence type="ECO:0008006" key="3">
    <source>
        <dbReference type="Google" id="ProtNLM"/>
    </source>
</evidence>
<protein>
    <recommendedName>
        <fullName evidence="3">DUF4878 domain-containing protein</fullName>
    </recommendedName>
</protein>
<sequence>MKRILKRLGILGIISFQLCGCSSQEKVQKDIIKKEETIHKEEKNKKMTKPIPEEEQQGIKKLIDSYIQTINEKNFEGHMALFSTKSLGLEDTKAQKEAEFKNKNKKIELLDFSVRNFEGEYAVVETKEKEESAEKKVRYTVGKENGVWKIEEVRVIEEG</sequence>
<reference evidence="1 2" key="1">
    <citation type="submission" date="2021-10" db="EMBL/GenBank/DDBJ databases">
        <authorList>
            <person name="Criscuolo A."/>
        </authorList>
    </citation>
    <scope>NUCLEOTIDE SEQUENCE [LARGE SCALE GENOMIC DNA]</scope>
    <source>
        <strain evidence="2">CIP 111899</strain>
    </source>
</reference>
<dbReference type="Proteomes" id="UP000789423">
    <property type="component" value="Unassembled WGS sequence"/>
</dbReference>
<accession>A0ABM8YAI9</accession>